<dbReference type="GO" id="GO:0009982">
    <property type="term" value="F:pseudouridine synthase activity"/>
    <property type="evidence" value="ECO:0007669"/>
    <property type="project" value="InterPro"/>
</dbReference>
<sequence length="325" mass="36380">MAASPPSPPSAASRPPRAPRSSGSQRRARTPCPLPTLEGLSPSCVALPPGPWATVLDFFCERFSLVPREDWVARMRCGRVMDAQGRQVTPERPYAKDLRVWYYRELPHEPVVAGEAPVLFQDDWLVVADKPHFLPVIPSGRYVRETLLVRLKKQLGLDALVPIHRIDRETAGLVVFAIQPATRGAYQRLFEQRAVAKRYEALVHWPPPRPLPAVYRSRLESVFMRSEETPGEANSETAIEVLAEHGHFAHLALRPHTGRKHQLRAHCCALGVPILGDGIYPELRAEGADDFAQPLQLLAQEIRFTDPVTGAERCFTSQRRLSLPV</sequence>
<dbReference type="PANTHER" id="PTHR21600:SF84">
    <property type="entry name" value="PSEUDOURIDINE SYNTHASE RSUA_RLUA-LIKE DOMAIN-CONTAINING PROTEIN"/>
    <property type="match status" value="1"/>
</dbReference>
<dbReference type="PANTHER" id="PTHR21600">
    <property type="entry name" value="MITOCHONDRIAL RNA PSEUDOURIDINE SYNTHASE"/>
    <property type="match status" value="1"/>
</dbReference>
<dbReference type="GO" id="GO:0003723">
    <property type="term" value="F:RNA binding"/>
    <property type="evidence" value="ECO:0007669"/>
    <property type="project" value="InterPro"/>
</dbReference>
<dbReference type="InterPro" id="IPR006145">
    <property type="entry name" value="PsdUridine_synth_RsuA/RluA"/>
</dbReference>
<feature type="compositionally biased region" description="Low complexity" evidence="1">
    <location>
        <begin position="10"/>
        <end position="25"/>
    </location>
</feature>
<feature type="domain" description="Pseudouridine synthase RsuA/RluA-like" evidence="2">
    <location>
        <begin position="125"/>
        <end position="267"/>
    </location>
</feature>
<comment type="caution">
    <text evidence="3">The sequence shown here is derived from an EMBL/GenBank/DDBJ whole genome shotgun (WGS) entry which is preliminary data.</text>
</comment>
<dbReference type="InterPro" id="IPR050188">
    <property type="entry name" value="RluA_PseudoU_synthase"/>
</dbReference>
<evidence type="ECO:0000313" key="3">
    <source>
        <dbReference type="EMBL" id="MDA7416337.1"/>
    </source>
</evidence>
<dbReference type="InterPro" id="IPR020103">
    <property type="entry name" value="PsdUridine_synth_cat_dom_sf"/>
</dbReference>
<dbReference type="GO" id="GO:0000455">
    <property type="term" value="P:enzyme-directed rRNA pseudouridine synthesis"/>
    <property type="evidence" value="ECO:0007669"/>
    <property type="project" value="TreeGrafter"/>
</dbReference>
<proteinExistence type="predicted"/>
<feature type="region of interest" description="Disordered" evidence="1">
    <location>
        <begin position="1"/>
        <end position="35"/>
    </location>
</feature>
<gene>
    <name evidence="3" type="ORF">PGB34_08160</name>
</gene>
<dbReference type="EMBL" id="JAQIPB010000002">
    <property type="protein sequence ID" value="MDA7416337.1"/>
    <property type="molecule type" value="Genomic_DNA"/>
</dbReference>
<dbReference type="AlphaFoldDB" id="A0AAE3N9K1"/>
<protein>
    <submittedName>
        <fullName evidence="3">Pseudouridine synthase</fullName>
    </submittedName>
</protein>
<dbReference type="InterPro" id="IPR006224">
    <property type="entry name" value="PsdUridine_synth_RluA-like_CS"/>
</dbReference>
<dbReference type="Proteomes" id="UP001212602">
    <property type="component" value="Unassembled WGS sequence"/>
</dbReference>
<dbReference type="Pfam" id="PF00849">
    <property type="entry name" value="PseudoU_synth_2"/>
    <property type="match status" value="1"/>
</dbReference>
<evidence type="ECO:0000256" key="1">
    <source>
        <dbReference type="SAM" id="MobiDB-lite"/>
    </source>
</evidence>
<dbReference type="GO" id="GO:0140098">
    <property type="term" value="F:catalytic activity, acting on RNA"/>
    <property type="evidence" value="ECO:0007669"/>
    <property type="project" value="UniProtKB-ARBA"/>
</dbReference>
<dbReference type="Gene3D" id="3.30.2350.10">
    <property type="entry name" value="Pseudouridine synthase"/>
    <property type="match status" value="1"/>
</dbReference>
<organism evidence="3 4">
    <name type="scientific">Xenophilus arseniciresistens</name>
    <dbReference type="NCBI Taxonomy" id="1283306"/>
    <lineage>
        <taxon>Bacteria</taxon>
        <taxon>Pseudomonadati</taxon>
        <taxon>Pseudomonadota</taxon>
        <taxon>Betaproteobacteria</taxon>
        <taxon>Burkholderiales</taxon>
        <taxon>Comamonadaceae</taxon>
        <taxon>Xenophilus</taxon>
    </lineage>
</organism>
<accession>A0AAE3N9K1</accession>
<reference evidence="3" key="1">
    <citation type="submission" date="2023-01" db="EMBL/GenBank/DDBJ databases">
        <title>Xenophilus mangrovi sp. nov., isolated from soil of Mangrove nature reserve.</title>
        <authorList>
            <person name="Xu S."/>
            <person name="Liu Z."/>
            <person name="Xu Y."/>
        </authorList>
    </citation>
    <scope>NUCLEOTIDE SEQUENCE</scope>
    <source>
        <strain evidence="3">YW8</strain>
    </source>
</reference>
<evidence type="ECO:0000259" key="2">
    <source>
        <dbReference type="Pfam" id="PF00849"/>
    </source>
</evidence>
<keyword evidence="4" id="KW-1185">Reference proteome</keyword>
<name>A0AAE3N9K1_9BURK</name>
<dbReference type="PROSITE" id="PS01129">
    <property type="entry name" value="PSI_RLU"/>
    <property type="match status" value="1"/>
</dbReference>
<dbReference type="RefSeq" id="WP_271427559.1">
    <property type="nucleotide sequence ID" value="NZ_JAQIPB010000002.1"/>
</dbReference>
<evidence type="ECO:0000313" key="4">
    <source>
        <dbReference type="Proteomes" id="UP001212602"/>
    </source>
</evidence>
<dbReference type="SUPFAM" id="SSF55120">
    <property type="entry name" value="Pseudouridine synthase"/>
    <property type="match status" value="1"/>
</dbReference>